<comment type="caution">
    <text evidence="1">The sequence shown here is derived from an EMBL/GenBank/DDBJ whole genome shotgun (WGS) entry which is preliminary data.</text>
</comment>
<dbReference type="STRING" id="1325735.A0A428SIV0"/>
<evidence type="ECO:0008006" key="3">
    <source>
        <dbReference type="Google" id="ProtNLM"/>
    </source>
</evidence>
<sequence length="73" mass="8694">MKARFWKFSGAMSAPKWRTYCSQAEKNQIERAFSQLKLIAGVWNYLNDPDIQDKLLAIHKDIVEWLVKFENLY</sequence>
<gene>
    <name evidence="1" type="ORF">CEP52_014828</name>
</gene>
<reference evidence="1 2" key="1">
    <citation type="submission" date="2017-06" db="EMBL/GenBank/DDBJ databases">
        <title>Comparative genomic analysis of Ambrosia Fusariam Clade fungi.</title>
        <authorList>
            <person name="Stajich J.E."/>
            <person name="Carrillo J."/>
            <person name="Kijimoto T."/>
            <person name="Eskalen A."/>
            <person name="O'Donnell K."/>
            <person name="Kasson M."/>
        </authorList>
    </citation>
    <scope>NUCLEOTIDE SEQUENCE [LARGE SCALE GENOMIC DNA]</scope>
    <source>
        <strain evidence="1 2">NRRL62579</strain>
    </source>
</reference>
<organism evidence="1 2">
    <name type="scientific">Fusarium oligoseptatum</name>
    <dbReference type="NCBI Taxonomy" id="2604345"/>
    <lineage>
        <taxon>Eukaryota</taxon>
        <taxon>Fungi</taxon>
        <taxon>Dikarya</taxon>
        <taxon>Ascomycota</taxon>
        <taxon>Pezizomycotina</taxon>
        <taxon>Sordariomycetes</taxon>
        <taxon>Hypocreomycetidae</taxon>
        <taxon>Hypocreales</taxon>
        <taxon>Nectriaceae</taxon>
        <taxon>Fusarium</taxon>
        <taxon>Fusarium solani species complex</taxon>
    </lineage>
</organism>
<dbReference type="AlphaFoldDB" id="A0A428SIV0"/>
<keyword evidence="2" id="KW-1185">Reference proteome</keyword>
<accession>A0A428SIV0</accession>
<dbReference type="EMBL" id="NKCK01000241">
    <property type="protein sequence ID" value="RSL89715.1"/>
    <property type="molecule type" value="Genomic_DNA"/>
</dbReference>
<dbReference type="Proteomes" id="UP000287144">
    <property type="component" value="Unassembled WGS sequence"/>
</dbReference>
<evidence type="ECO:0000313" key="1">
    <source>
        <dbReference type="EMBL" id="RSL89715.1"/>
    </source>
</evidence>
<evidence type="ECO:0000313" key="2">
    <source>
        <dbReference type="Proteomes" id="UP000287144"/>
    </source>
</evidence>
<proteinExistence type="predicted"/>
<name>A0A428SIV0_9HYPO</name>
<protein>
    <recommendedName>
        <fullName evidence="3">Transposase</fullName>
    </recommendedName>
</protein>